<reference evidence="1" key="1">
    <citation type="journal article" date="2021" name="Proc. Natl. Acad. Sci. U.S.A.">
        <title>A Catalog of Tens of Thousands of Viruses from Human Metagenomes Reveals Hidden Associations with Chronic Diseases.</title>
        <authorList>
            <person name="Tisza M.J."/>
            <person name="Buck C.B."/>
        </authorList>
    </citation>
    <scope>NUCLEOTIDE SEQUENCE</scope>
    <source>
        <strain evidence="1">Ctc5632</strain>
    </source>
</reference>
<name>A0A8S5LV73_9CAUD</name>
<organism evidence="1">
    <name type="scientific">Podoviridae sp. ctc5632</name>
    <dbReference type="NCBI Taxonomy" id="2826565"/>
    <lineage>
        <taxon>Viruses</taxon>
        <taxon>Duplodnaviria</taxon>
        <taxon>Heunggongvirae</taxon>
        <taxon>Uroviricota</taxon>
        <taxon>Caudoviricetes</taxon>
    </lineage>
</organism>
<evidence type="ECO:0000313" key="1">
    <source>
        <dbReference type="EMBL" id="DAD73957.1"/>
    </source>
</evidence>
<dbReference type="EMBL" id="BK014749">
    <property type="protein sequence ID" value="DAD73957.1"/>
    <property type="molecule type" value="Genomic_DNA"/>
</dbReference>
<sequence>MAVVSGQITDANVNGKPRDLSKLIFDVSPTDTPFLTMCGRATASQTLHEWQTDALTAPDANAQKEGIDVTTFAGSNTTELSNKTQILMKAVSVSGTAQAVVQNGVTKQYTHQMALRMKEIKKDLEFALLSNQLAAGESTSGRLMTGLPCWLTTNFAGGASGTAATSSTACTAGTARVPTEAMLKALLTSIYNAGGNPNTIMMAPDIRVKMSEVLTGGSTKMEKAEMKKATAVIDVYVSDFGSLKLVPNRVQAYVTYSKACAFVLDPEYWKVAYLRPFQEQRLAVTGDSEKGFIVAEATLEARNEASSGMLADLKAA</sequence>
<accession>A0A8S5LV73</accession>
<dbReference type="InterPro" id="IPR035198">
    <property type="entry name" value="SU10_MCP"/>
</dbReference>
<dbReference type="Pfam" id="PF17236">
    <property type="entry name" value="SU10_MCP"/>
    <property type="match status" value="1"/>
</dbReference>
<proteinExistence type="predicted"/>
<protein>
    <submittedName>
        <fullName evidence="1">Major capsid protein</fullName>
    </submittedName>
</protein>